<comment type="caution">
    <text evidence="2">The sequence shown here is derived from an EMBL/GenBank/DDBJ whole genome shotgun (WGS) entry which is preliminary data.</text>
</comment>
<keyword evidence="3" id="KW-1185">Reference proteome</keyword>
<dbReference type="Proteomes" id="UP001168821">
    <property type="component" value="Unassembled WGS sequence"/>
</dbReference>
<dbReference type="AlphaFoldDB" id="A0AA38IHK4"/>
<gene>
    <name evidence="2" type="ORF">Zmor_014543</name>
</gene>
<dbReference type="EMBL" id="JALNTZ010000004">
    <property type="protein sequence ID" value="KAJ3655411.1"/>
    <property type="molecule type" value="Genomic_DNA"/>
</dbReference>
<sequence>MTSEEPNVSKVLIHHNQATPKNQAITTTERKVNTPSVDLPPPRDQLLQQTGFQKKTAIFSMKDTEKPRNTESTKEKGNDFILVKNTRKTIRQKGIIGTATQTEDNLCPIKGQERKAWLYVGRLSKEIKDEDLENFLRKGCPTANQVTDKRLPSKENNASYCVGIDFACKDIPMDPEFWPKGIEVRRFNLNFNKPNIVGRVN</sequence>
<reference evidence="2" key="1">
    <citation type="journal article" date="2023" name="G3 (Bethesda)">
        <title>Whole genome assemblies of Zophobas morio and Tenebrio molitor.</title>
        <authorList>
            <person name="Kaur S."/>
            <person name="Stinson S.A."/>
            <person name="diCenzo G.C."/>
        </authorList>
    </citation>
    <scope>NUCLEOTIDE SEQUENCE</scope>
    <source>
        <strain evidence="2">QUZm001</strain>
    </source>
</reference>
<feature type="compositionally biased region" description="Polar residues" evidence="1">
    <location>
        <begin position="16"/>
        <end position="27"/>
    </location>
</feature>
<evidence type="ECO:0000256" key="1">
    <source>
        <dbReference type="SAM" id="MobiDB-lite"/>
    </source>
</evidence>
<evidence type="ECO:0000313" key="3">
    <source>
        <dbReference type="Proteomes" id="UP001168821"/>
    </source>
</evidence>
<feature type="region of interest" description="Disordered" evidence="1">
    <location>
        <begin position="1"/>
        <end position="44"/>
    </location>
</feature>
<protein>
    <submittedName>
        <fullName evidence="2">Uncharacterized protein</fullName>
    </submittedName>
</protein>
<evidence type="ECO:0000313" key="2">
    <source>
        <dbReference type="EMBL" id="KAJ3655411.1"/>
    </source>
</evidence>
<accession>A0AA38IHK4</accession>
<proteinExistence type="predicted"/>
<organism evidence="2 3">
    <name type="scientific">Zophobas morio</name>
    <dbReference type="NCBI Taxonomy" id="2755281"/>
    <lineage>
        <taxon>Eukaryota</taxon>
        <taxon>Metazoa</taxon>
        <taxon>Ecdysozoa</taxon>
        <taxon>Arthropoda</taxon>
        <taxon>Hexapoda</taxon>
        <taxon>Insecta</taxon>
        <taxon>Pterygota</taxon>
        <taxon>Neoptera</taxon>
        <taxon>Endopterygota</taxon>
        <taxon>Coleoptera</taxon>
        <taxon>Polyphaga</taxon>
        <taxon>Cucujiformia</taxon>
        <taxon>Tenebrionidae</taxon>
        <taxon>Zophobas</taxon>
    </lineage>
</organism>
<name>A0AA38IHK4_9CUCU</name>